<evidence type="ECO:0000313" key="13">
    <source>
        <dbReference type="EMBL" id="OXA40936.1"/>
    </source>
</evidence>
<comment type="subcellular location">
    <subcellularLocation>
        <location evidence="1">Nucleus</location>
    </subcellularLocation>
</comment>
<organism evidence="13 14">
    <name type="scientific">Folsomia candida</name>
    <name type="common">Springtail</name>
    <dbReference type="NCBI Taxonomy" id="158441"/>
    <lineage>
        <taxon>Eukaryota</taxon>
        <taxon>Metazoa</taxon>
        <taxon>Ecdysozoa</taxon>
        <taxon>Arthropoda</taxon>
        <taxon>Hexapoda</taxon>
        <taxon>Collembola</taxon>
        <taxon>Entomobryomorpha</taxon>
        <taxon>Isotomoidea</taxon>
        <taxon>Isotomidae</taxon>
        <taxon>Proisotominae</taxon>
        <taxon>Folsomia</taxon>
    </lineage>
</organism>
<evidence type="ECO:0000256" key="7">
    <source>
        <dbReference type="ARBA" id="ARBA00023125"/>
    </source>
</evidence>
<feature type="compositionally biased region" description="Polar residues" evidence="11">
    <location>
        <begin position="196"/>
        <end position="205"/>
    </location>
</feature>
<dbReference type="FunFam" id="3.30.160.60:FF:000646">
    <property type="entry name" value="Myeloid zinc finger 1"/>
    <property type="match status" value="1"/>
</dbReference>
<dbReference type="GO" id="GO:0000981">
    <property type="term" value="F:DNA-binding transcription factor activity, RNA polymerase II-specific"/>
    <property type="evidence" value="ECO:0007669"/>
    <property type="project" value="TreeGrafter"/>
</dbReference>
<keyword evidence="14" id="KW-1185">Reference proteome</keyword>
<evidence type="ECO:0000256" key="3">
    <source>
        <dbReference type="ARBA" id="ARBA00022737"/>
    </source>
</evidence>
<feature type="domain" description="C2H2-type" evidence="12">
    <location>
        <begin position="283"/>
        <end position="310"/>
    </location>
</feature>
<evidence type="ECO:0000256" key="6">
    <source>
        <dbReference type="ARBA" id="ARBA00023015"/>
    </source>
</evidence>
<keyword evidence="9" id="KW-0539">Nucleus</keyword>
<keyword evidence="5" id="KW-0862">Zinc</keyword>
<dbReference type="Pfam" id="PF00096">
    <property type="entry name" value="zf-C2H2"/>
    <property type="match status" value="2"/>
</dbReference>
<dbReference type="SUPFAM" id="SSF57667">
    <property type="entry name" value="beta-beta-alpha zinc fingers"/>
    <property type="match status" value="3"/>
</dbReference>
<feature type="region of interest" description="Disordered" evidence="11">
    <location>
        <begin position="110"/>
        <end position="219"/>
    </location>
</feature>
<feature type="region of interest" description="Disordered" evidence="11">
    <location>
        <begin position="385"/>
        <end position="406"/>
    </location>
</feature>
<feature type="domain" description="C2H2-type" evidence="12">
    <location>
        <begin position="340"/>
        <end position="368"/>
    </location>
</feature>
<dbReference type="GO" id="GO:0008270">
    <property type="term" value="F:zinc ion binding"/>
    <property type="evidence" value="ECO:0007669"/>
    <property type="project" value="UniProtKB-KW"/>
</dbReference>
<evidence type="ECO:0000256" key="11">
    <source>
        <dbReference type="SAM" id="MobiDB-lite"/>
    </source>
</evidence>
<accession>A0A226D9K8</accession>
<name>A0A226D9K8_FOLCA</name>
<dbReference type="PANTHER" id="PTHR24379">
    <property type="entry name" value="KRAB AND ZINC FINGER DOMAIN-CONTAINING"/>
    <property type="match status" value="1"/>
</dbReference>
<dbReference type="STRING" id="158441.A0A226D9K8"/>
<keyword evidence="6" id="KW-0805">Transcription regulation</keyword>
<dbReference type="PROSITE" id="PS50157">
    <property type="entry name" value="ZINC_FINGER_C2H2_2"/>
    <property type="match status" value="5"/>
</dbReference>
<dbReference type="GO" id="GO:0005634">
    <property type="term" value="C:nucleus"/>
    <property type="evidence" value="ECO:0007669"/>
    <property type="project" value="UniProtKB-SubCell"/>
</dbReference>
<dbReference type="Proteomes" id="UP000198287">
    <property type="component" value="Unassembled WGS sequence"/>
</dbReference>
<evidence type="ECO:0000256" key="9">
    <source>
        <dbReference type="ARBA" id="ARBA00023242"/>
    </source>
</evidence>
<evidence type="ECO:0000256" key="1">
    <source>
        <dbReference type="ARBA" id="ARBA00004123"/>
    </source>
</evidence>
<evidence type="ECO:0000256" key="2">
    <source>
        <dbReference type="ARBA" id="ARBA00022723"/>
    </source>
</evidence>
<dbReference type="SMART" id="SM00355">
    <property type="entry name" value="ZnF_C2H2"/>
    <property type="match status" value="6"/>
</dbReference>
<keyword evidence="8" id="KW-0804">Transcription</keyword>
<evidence type="ECO:0000313" key="14">
    <source>
        <dbReference type="Proteomes" id="UP000198287"/>
    </source>
</evidence>
<keyword evidence="4 10" id="KW-0863">Zinc-finger</keyword>
<comment type="caution">
    <text evidence="13">The sequence shown here is derived from an EMBL/GenBank/DDBJ whole genome shotgun (WGS) entry which is preliminary data.</text>
</comment>
<evidence type="ECO:0000259" key="12">
    <source>
        <dbReference type="PROSITE" id="PS50157"/>
    </source>
</evidence>
<evidence type="ECO:0000256" key="5">
    <source>
        <dbReference type="ARBA" id="ARBA00022833"/>
    </source>
</evidence>
<dbReference type="Pfam" id="PF13912">
    <property type="entry name" value="zf-C2H2_6"/>
    <property type="match status" value="1"/>
</dbReference>
<dbReference type="EMBL" id="LNIX01000031">
    <property type="protein sequence ID" value="OXA40936.1"/>
    <property type="molecule type" value="Genomic_DNA"/>
</dbReference>
<dbReference type="OrthoDB" id="3561125at2759"/>
<dbReference type="Gene3D" id="3.30.160.60">
    <property type="entry name" value="Classic Zinc Finger"/>
    <property type="match status" value="4"/>
</dbReference>
<feature type="domain" description="C2H2-type" evidence="12">
    <location>
        <begin position="255"/>
        <end position="282"/>
    </location>
</feature>
<feature type="domain" description="C2H2-type" evidence="12">
    <location>
        <begin position="369"/>
        <end position="396"/>
    </location>
</feature>
<dbReference type="AlphaFoldDB" id="A0A226D9K8"/>
<proteinExistence type="predicted"/>
<evidence type="ECO:0000256" key="4">
    <source>
        <dbReference type="ARBA" id="ARBA00022771"/>
    </source>
</evidence>
<sequence length="406" mass="46997">MDHVFPADEELIYPEEIKLEYKSINDLSDLIEEMKFLEDTFLSAEVKLGTITARWQTCFEDDILHNFNLVGDWLQSIKSCLDELTQKFSTNLEEEYFHDPLKIQPIGETVIEEEDQDNHSKQDKIKRLRRTRPSRNVTSHETDSDQEPSSPRSISPLHEPDSNWTPAQEDTPNPRSRPSKKRPTKVPKISKIPKVSKTSPQTNPTSIPPTRKKYRTKGSPPLPAKLECHICHKIVSRGVLTSHIKRVHEPHLLKFPCPTCSSRFPTQYLLTVHTQIHSAIKPFTCTVCGWSFHRAHNLAAHMKKHSEERPLKCDQCDATFKYVQSFKMHVDAKHSSGKKNQCAECGKLFATTTKMKQHSEQVHQSLRRFECSRCDKVFKRGQHLRYHEKTHDNPNTKNRGLNKEKP</sequence>
<dbReference type="PROSITE" id="PS00028">
    <property type="entry name" value="ZINC_FINGER_C2H2_1"/>
    <property type="match status" value="5"/>
</dbReference>
<evidence type="ECO:0000256" key="10">
    <source>
        <dbReference type="PROSITE-ProRule" id="PRU00042"/>
    </source>
</evidence>
<keyword evidence="7" id="KW-0238">DNA-binding</keyword>
<feature type="domain" description="C2H2-type" evidence="12">
    <location>
        <begin position="311"/>
        <end position="339"/>
    </location>
</feature>
<dbReference type="GO" id="GO:0000977">
    <property type="term" value="F:RNA polymerase II transcription regulatory region sequence-specific DNA binding"/>
    <property type="evidence" value="ECO:0007669"/>
    <property type="project" value="TreeGrafter"/>
</dbReference>
<dbReference type="PANTHER" id="PTHR24379:SF127">
    <property type="entry name" value="BLOODY FINGERS-RELATED"/>
    <property type="match status" value="1"/>
</dbReference>
<keyword evidence="2" id="KW-0479">Metal-binding</keyword>
<dbReference type="InterPro" id="IPR013087">
    <property type="entry name" value="Znf_C2H2_type"/>
</dbReference>
<protein>
    <submittedName>
        <fullName evidence="13">Zinc finger and BTB domain-containing protein 48</fullName>
    </submittedName>
</protein>
<gene>
    <name evidence="13" type="ORF">Fcan01_24309</name>
</gene>
<reference evidence="13 14" key="1">
    <citation type="submission" date="2015-12" db="EMBL/GenBank/DDBJ databases">
        <title>The genome of Folsomia candida.</title>
        <authorList>
            <person name="Faddeeva A."/>
            <person name="Derks M.F."/>
            <person name="Anvar Y."/>
            <person name="Smit S."/>
            <person name="Van Straalen N."/>
            <person name="Roelofs D."/>
        </authorList>
    </citation>
    <scope>NUCLEOTIDE SEQUENCE [LARGE SCALE GENOMIC DNA]</scope>
    <source>
        <strain evidence="13 14">VU population</strain>
        <tissue evidence="13">Whole body</tissue>
    </source>
</reference>
<dbReference type="InterPro" id="IPR036236">
    <property type="entry name" value="Znf_C2H2_sf"/>
</dbReference>
<dbReference type="OMA" id="AKLECHI"/>
<evidence type="ECO:0000256" key="8">
    <source>
        <dbReference type="ARBA" id="ARBA00023163"/>
    </source>
</evidence>
<feature type="compositionally biased region" description="Basic and acidic residues" evidence="11">
    <location>
        <begin position="385"/>
        <end position="394"/>
    </location>
</feature>
<keyword evidence="3" id="KW-0677">Repeat</keyword>